<dbReference type="GO" id="GO:0006183">
    <property type="term" value="P:GTP biosynthetic process"/>
    <property type="evidence" value="ECO:0007669"/>
    <property type="project" value="TreeGrafter"/>
</dbReference>
<feature type="binding site" description="in other chain" evidence="12">
    <location>
        <position position="316"/>
    </location>
    <ligand>
        <name>K(+)</name>
        <dbReference type="ChEBI" id="CHEBI:29103"/>
        <note>ligand shared between two tetrameric partners</note>
    </ligand>
</feature>
<dbReference type="PANTHER" id="PTHR11911:SF111">
    <property type="entry name" value="INOSINE-5'-MONOPHOSPHATE DEHYDROGENASE"/>
    <property type="match status" value="1"/>
</dbReference>
<dbReference type="PANTHER" id="PTHR11911">
    <property type="entry name" value="INOSINE-5-MONOPHOSPHATE DEHYDROGENASE RELATED"/>
    <property type="match status" value="1"/>
</dbReference>
<evidence type="ECO:0000256" key="4">
    <source>
        <dbReference type="ARBA" id="ARBA00022749"/>
    </source>
</evidence>
<comment type="cofactor">
    <cofactor evidence="1">
        <name>K(+)</name>
        <dbReference type="ChEBI" id="CHEBI:29103"/>
    </cofactor>
</comment>
<dbReference type="SMART" id="SM00116">
    <property type="entry name" value="CBS"/>
    <property type="match status" value="2"/>
</dbReference>
<reference evidence="15 16" key="1">
    <citation type="submission" date="2020-11" db="EMBL/GenBank/DDBJ databases">
        <title>Treponema Peruensis nv. sp., first commensal Treponema isolated from human feces.</title>
        <authorList>
            <person name="Belkhou C."/>
            <person name="Raes J."/>
        </authorList>
    </citation>
    <scope>NUCLEOTIDE SEQUENCE [LARGE SCALE GENOMIC DNA]</scope>
    <source>
        <strain evidence="15 16">RCC2812</strain>
    </source>
</reference>
<evidence type="ECO:0000256" key="13">
    <source>
        <dbReference type="PROSITE-ProRule" id="PRU00703"/>
    </source>
</evidence>
<proteinExistence type="inferred from homology"/>
<feature type="domain" description="CBS" evidence="14">
    <location>
        <begin position="169"/>
        <end position="227"/>
    </location>
</feature>
<dbReference type="EC" id="1.1.1.205" evidence="15"/>
<sequence>MAFFYEEPSHTFGEYLLIPGYTSADCIPEHVTLRTPVVSYNKKAGEEPALSMNIPMVSAVMQSVSDDKLAIALAKEGGISFIYGSQTIEDQAAMVARVKSYKAGFVTSDSNIRPDQTLEEVVELIKKTGHSTIAVTDDGSARGKLEGIITERDFRIDHVPANSKVSDYMTPFKDLITGKDGISLSDANDLIWTHKVNQLPVIDSNNHLVSLVFRKDFDSHETHPLELLDSNHRYIVGAGINTRDYMKRVPALLDAGVDILCLDSSEGYSEWQARALKDIHEKFGKNVKVGAGNVVDREGFMFLAENGADFVKIGIGGGSICITREQKGIGRGQATATIEVAKARDEYYAKTGIYVPICSDGGIVHDYHITLALAMGADFVMLGRYFARFDESPTNKLIINGNYVKEYWGEGSNRARNWQRYDLGGKSGLSFEEGVDSYVPYAGRLHDNVAMTVSKVVHTMCNCGALSIPELQQKAKLTLVSQVTIDEGSAHDVTVKNTSIHS</sequence>
<dbReference type="InterPro" id="IPR015875">
    <property type="entry name" value="IMP_DH/GMP_Rdtase_CS"/>
</dbReference>
<evidence type="ECO:0000256" key="7">
    <source>
        <dbReference type="ARBA" id="ARBA00023002"/>
    </source>
</evidence>
<feature type="binding site" evidence="11">
    <location>
        <begin position="314"/>
        <end position="316"/>
    </location>
    <ligand>
        <name>NAD(+)</name>
        <dbReference type="ChEBI" id="CHEBI:57540"/>
    </ligand>
</feature>
<dbReference type="GO" id="GO:0003938">
    <property type="term" value="F:IMP dehydrogenase activity"/>
    <property type="evidence" value="ECO:0007669"/>
    <property type="project" value="UniProtKB-EC"/>
</dbReference>
<keyword evidence="8 11" id="KW-0520">NAD</keyword>
<evidence type="ECO:0000256" key="1">
    <source>
        <dbReference type="ARBA" id="ARBA00001958"/>
    </source>
</evidence>
<evidence type="ECO:0000313" key="16">
    <source>
        <dbReference type="Proteomes" id="UP000595224"/>
    </source>
</evidence>
<dbReference type="FunFam" id="3.20.20.70:FF:000424">
    <property type="entry name" value="Inosine-5'-monophosphate dehydrogenase 2"/>
    <property type="match status" value="1"/>
</dbReference>
<keyword evidence="16" id="KW-1185">Reference proteome</keyword>
<accession>A0A7T3V4H8</accession>
<dbReference type="GO" id="GO:0046872">
    <property type="term" value="F:metal ion binding"/>
    <property type="evidence" value="ECO:0007669"/>
    <property type="project" value="UniProtKB-KW"/>
</dbReference>
<evidence type="ECO:0000256" key="6">
    <source>
        <dbReference type="ARBA" id="ARBA00022958"/>
    </source>
</evidence>
<evidence type="ECO:0000256" key="3">
    <source>
        <dbReference type="ARBA" id="ARBA00022723"/>
    </source>
</evidence>
<dbReference type="RefSeq" id="WP_198442328.1">
    <property type="nucleotide sequence ID" value="NZ_CBCSHE010000014.1"/>
</dbReference>
<dbReference type="CDD" id="cd04601">
    <property type="entry name" value="CBS_pair_IMPDH"/>
    <property type="match status" value="1"/>
</dbReference>
<dbReference type="InterPro" id="IPR000644">
    <property type="entry name" value="CBS_dom"/>
</dbReference>
<protein>
    <submittedName>
        <fullName evidence="15">IMP dehydrogenase</fullName>
        <ecNumber evidence="15">1.1.1.205</ecNumber>
    </submittedName>
</protein>
<dbReference type="EMBL" id="CP064936">
    <property type="protein sequence ID" value="QQA00612.1"/>
    <property type="molecule type" value="Genomic_DNA"/>
</dbReference>
<evidence type="ECO:0000256" key="11">
    <source>
        <dbReference type="PIRSR" id="PIRSR000130-3"/>
    </source>
</evidence>
<dbReference type="InterPro" id="IPR013785">
    <property type="entry name" value="Aldolase_TIM"/>
</dbReference>
<evidence type="ECO:0000256" key="8">
    <source>
        <dbReference type="ARBA" id="ARBA00023027"/>
    </source>
</evidence>
<dbReference type="PROSITE" id="PS00487">
    <property type="entry name" value="IMP_DH_GMP_RED"/>
    <property type="match status" value="1"/>
</dbReference>
<dbReference type="GO" id="GO:0006177">
    <property type="term" value="P:GMP biosynthetic process"/>
    <property type="evidence" value="ECO:0007669"/>
    <property type="project" value="UniProtKB-KW"/>
</dbReference>
<dbReference type="InterPro" id="IPR046342">
    <property type="entry name" value="CBS_dom_sf"/>
</dbReference>
<dbReference type="SUPFAM" id="SSF54631">
    <property type="entry name" value="CBS-domain pair"/>
    <property type="match status" value="1"/>
</dbReference>
<dbReference type="NCBIfam" id="NF005493">
    <property type="entry name" value="PRK07107.1"/>
    <property type="match status" value="1"/>
</dbReference>
<dbReference type="InterPro" id="IPR005990">
    <property type="entry name" value="IMP_DH"/>
</dbReference>
<keyword evidence="7 15" id="KW-0560">Oxidoreductase</keyword>
<comment type="similarity">
    <text evidence="2">Belongs to the IMPDH/GMPR family.</text>
</comment>
<dbReference type="InterPro" id="IPR001093">
    <property type="entry name" value="IMP_DH_GMPRt"/>
</dbReference>
<comment type="catalytic activity">
    <reaction evidence="10">
        <text>IMP + NAD(+) + H2O = XMP + NADH + H(+)</text>
        <dbReference type="Rhea" id="RHEA:11708"/>
        <dbReference type="ChEBI" id="CHEBI:15377"/>
        <dbReference type="ChEBI" id="CHEBI:15378"/>
        <dbReference type="ChEBI" id="CHEBI:57464"/>
        <dbReference type="ChEBI" id="CHEBI:57540"/>
        <dbReference type="ChEBI" id="CHEBI:57945"/>
        <dbReference type="ChEBI" id="CHEBI:58053"/>
        <dbReference type="EC" id="1.1.1.205"/>
    </reaction>
</comment>
<evidence type="ECO:0000259" key="14">
    <source>
        <dbReference type="PROSITE" id="PS51371"/>
    </source>
</evidence>
<dbReference type="PIRSF" id="PIRSF000130">
    <property type="entry name" value="IMPDH"/>
    <property type="match status" value="1"/>
</dbReference>
<keyword evidence="5" id="KW-0658">Purine biosynthesis</keyword>
<organism evidence="15 16">
    <name type="scientific">Treponema peruense</name>
    <dbReference type="NCBI Taxonomy" id="2787628"/>
    <lineage>
        <taxon>Bacteria</taxon>
        <taxon>Pseudomonadati</taxon>
        <taxon>Spirochaetota</taxon>
        <taxon>Spirochaetia</taxon>
        <taxon>Spirochaetales</taxon>
        <taxon>Treponemataceae</taxon>
        <taxon>Treponema</taxon>
    </lineage>
</organism>
<dbReference type="PROSITE" id="PS51371">
    <property type="entry name" value="CBS"/>
    <property type="match status" value="2"/>
</dbReference>
<dbReference type="Proteomes" id="UP000595224">
    <property type="component" value="Chromosome"/>
</dbReference>
<dbReference type="AlphaFoldDB" id="A0A7T3V4H8"/>
<evidence type="ECO:0000256" key="12">
    <source>
        <dbReference type="PIRSR" id="PIRSR000130-4"/>
    </source>
</evidence>
<name>A0A7T3V4H8_9SPIR</name>
<feature type="binding site" evidence="11">
    <location>
        <begin position="263"/>
        <end position="265"/>
    </location>
    <ligand>
        <name>NAD(+)</name>
        <dbReference type="ChEBI" id="CHEBI:57540"/>
    </ligand>
</feature>
<evidence type="ECO:0000256" key="9">
    <source>
        <dbReference type="ARBA" id="ARBA00023122"/>
    </source>
</evidence>
<evidence type="ECO:0000256" key="5">
    <source>
        <dbReference type="ARBA" id="ARBA00022755"/>
    </source>
</evidence>
<dbReference type="Gene3D" id="3.20.20.70">
    <property type="entry name" value="Aldolase class I"/>
    <property type="match status" value="1"/>
</dbReference>
<dbReference type="Pfam" id="PF00478">
    <property type="entry name" value="IMPDH"/>
    <property type="match status" value="1"/>
</dbReference>
<feature type="domain" description="CBS" evidence="14">
    <location>
        <begin position="105"/>
        <end position="165"/>
    </location>
</feature>
<keyword evidence="6 12" id="KW-0630">Potassium</keyword>
<keyword evidence="4" id="KW-0332">GMP biosynthesis</keyword>
<keyword evidence="3" id="KW-0479">Metal-binding</keyword>
<gene>
    <name evidence="15" type="ORF">IWA51_10125</name>
</gene>
<dbReference type="SMART" id="SM01240">
    <property type="entry name" value="IMPDH"/>
    <property type="match status" value="1"/>
</dbReference>
<evidence type="ECO:0000256" key="10">
    <source>
        <dbReference type="ARBA" id="ARBA00048028"/>
    </source>
</evidence>
<dbReference type="CDD" id="cd00381">
    <property type="entry name" value="IMPDH"/>
    <property type="match status" value="1"/>
</dbReference>
<evidence type="ECO:0000256" key="2">
    <source>
        <dbReference type="ARBA" id="ARBA00005502"/>
    </source>
</evidence>
<keyword evidence="9 13" id="KW-0129">CBS domain</keyword>
<dbReference type="KEGG" id="tper:IWA51_10125"/>
<feature type="binding site" description="in other chain" evidence="12">
    <location>
        <position position="321"/>
    </location>
    <ligand>
        <name>K(+)</name>
        <dbReference type="ChEBI" id="CHEBI:29103"/>
        <note>ligand shared between two tetrameric partners</note>
    </ligand>
</feature>
<evidence type="ECO:0000313" key="15">
    <source>
        <dbReference type="EMBL" id="QQA00612.1"/>
    </source>
</evidence>
<feature type="binding site" description="in other chain" evidence="12">
    <location>
        <position position="318"/>
    </location>
    <ligand>
        <name>K(+)</name>
        <dbReference type="ChEBI" id="CHEBI:29103"/>
        <note>ligand shared between two tetrameric partners</note>
    </ligand>
</feature>
<dbReference type="SUPFAM" id="SSF51412">
    <property type="entry name" value="Inosine monophosphate dehydrogenase (IMPDH)"/>
    <property type="match status" value="1"/>
</dbReference>
<dbReference type="Pfam" id="PF00571">
    <property type="entry name" value="CBS"/>
    <property type="match status" value="1"/>
</dbReference>